<sequence>MQMTVRKNKDTFAEPVPAHWAGKDALQSHVLNTLSLMFPDGESFFIRSVKHFADRVTDPKMQADIKAFVGQEMQHSMAHERFNKAVAENVGNMDWFMWLFTVPTFEWLEPFVRKNLGFEFLHQWALSVTAAAENMTAGFAQSLFQPGELEKIKRADVRELYAWHAAEEMEHRDLAFDVLELVGGNNYAMRMSGMAFAYGIITAYVALGTSYLVLKDKEFPWATLPQQLVDLFTKENSLGRVFFEGMVDYMRLNFHPSQQPMHPDALAYLEKMAS</sequence>
<reference evidence="2 3" key="1">
    <citation type="submission" date="2012-06" db="EMBL/GenBank/DDBJ databases">
        <title>The complete chromosome of genome of Turneriella parva DSM 21527.</title>
        <authorList>
            <consortium name="US DOE Joint Genome Institute (JGI-PGF)"/>
            <person name="Lucas S."/>
            <person name="Han J."/>
            <person name="Lapidus A."/>
            <person name="Bruce D."/>
            <person name="Goodwin L."/>
            <person name="Pitluck S."/>
            <person name="Peters L."/>
            <person name="Kyrpides N."/>
            <person name="Mavromatis K."/>
            <person name="Ivanova N."/>
            <person name="Mikhailova N."/>
            <person name="Chertkov O."/>
            <person name="Detter J.C."/>
            <person name="Tapia R."/>
            <person name="Han C."/>
            <person name="Land M."/>
            <person name="Hauser L."/>
            <person name="Markowitz V."/>
            <person name="Cheng J.-F."/>
            <person name="Hugenholtz P."/>
            <person name="Woyke T."/>
            <person name="Wu D."/>
            <person name="Gronow S."/>
            <person name="Wellnitz S."/>
            <person name="Brambilla E."/>
            <person name="Klenk H.-P."/>
            <person name="Eisen J.A."/>
        </authorList>
    </citation>
    <scope>NUCLEOTIDE SEQUENCE [LARGE SCALE GENOMIC DNA]</scope>
    <source>
        <strain evidence="3">ATCC BAA-1111 / DSM 21527 / NCTC 11395 / H</strain>
    </source>
</reference>
<dbReference type="EMBL" id="CP002959">
    <property type="protein sequence ID" value="AFM12633.1"/>
    <property type="molecule type" value="Genomic_DNA"/>
</dbReference>
<keyword evidence="1" id="KW-0812">Transmembrane</keyword>
<evidence type="ECO:0008006" key="4">
    <source>
        <dbReference type="Google" id="ProtNLM"/>
    </source>
</evidence>
<evidence type="ECO:0000256" key="1">
    <source>
        <dbReference type="SAM" id="Phobius"/>
    </source>
</evidence>
<evidence type="ECO:0000313" key="3">
    <source>
        <dbReference type="Proteomes" id="UP000006048"/>
    </source>
</evidence>
<dbReference type="STRING" id="869212.Turpa_1986"/>
<keyword evidence="3" id="KW-1185">Reference proteome</keyword>
<accession>I4B5S6</accession>
<gene>
    <name evidence="2" type="ordered locus">Turpa_1986</name>
</gene>
<dbReference type="PATRIC" id="fig|869212.3.peg.1990"/>
<organism evidence="2 3">
    <name type="scientific">Turneriella parva (strain ATCC BAA-1111 / DSM 21527 / NCTC 11395 / H)</name>
    <name type="common">Leptospira parva</name>
    <dbReference type="NCBI Taxonomy" id="869212"/>
    <lineage>
        <taxon>Bacteria</taxon>
        <taxon>Pseudomonadati</taxon>
        <taxon>Spirochaetota</taxon>
        <taxon>Spirochaetia</taxon>
        <taxon>Leptospirales</taxon>
        <taxon>Leptospiraceae</taxon>
        <taxon>Turneriella</taxon>
    </lineage>
</organism>
<keyword evidence="1" id="KW-0472">Membrane</keyword>
<evidence type="ECO:0000313" key="2">
    <source>
        <dbReference type="EMBL" id="AFM12633.1"/>
    </source>
</evidence>
<dbReference type="InterPro" id="IPR016516">
    <property type="entry name" value="UCP07580"/>
</dbReference>
<keyword evidence="1" id="KW-1133">Transmembrane helix</keyword>
<protein>
    <recommendedName>
        <fullName evidence="4">Metal-dependent hydrolase</fullName>
    </recommendedName>
</protein>
<dbReference type="Proteomes" id="UP000006048">
    <property type="component" value="Chromosome"/>
</dbReference>
<dbReference type="PIRSF" id="PIRSF007580">
    <property type="entry name" value="UCP07580"/>
    <property type="match status" value="1"/>
</dbReference>
<dbReference type="KEGG" id="tpx:Turpa_1986"/>
<dbReference type="PANTHER" id="PTHR39456:SF1">
    <property type="entry name" value="METAL-DEPENDENT HYDROLASE"/>
    <property type="match status" value="1"/>
</dbReference>
<dbReference type="HOGENOM" id="CLU_051636_0_1_12"/>
<feature type="transmembrane region" description="Helical" evidence="1">
    <location>
        <begin position="195"/>
        <end position="214"/>
    </location>
</feature>
<name>I4B5S6_TURPD</name>
<dbReference type="PANTHER" id="PTHR39456">
    <property type="entry name" value="METAL-DEPENDENT HYDROLASE"/>
    <property type="match status" value="1"/>
</dbReference>
<proteinExistence type="predicted"/>
<dbReference type="AlphaFoldDB" id="I4B5S6"/>
<dbReference type="Pfam" id="PF10118">
    <property type="entry name" value="Metal_hydrol"/>
    <property type="match status" value="1"/>
</dbReference>